<evidence type="ECO:0000256" key="1">
    <source>
        <dbReference type="SAM" id="SignalP"/>
    </source>
</evidence>
<reference evidence="3" key="1">
    <citation type="journal article" date="2011" name="J. Bacteriol.">
        <title>Genome sequences of eight morphologically diverse alphaproteobacteria.</title>
        <authorList>
            <consortium name="US DOE Joint Genome Institute"/>
            <person name="Brown P.J."/>
            <person name="Kysela D.T."/>
            <person name="Buechlein A."/>
            <person name="Hemmerich C."/>
            <person name="Brun Y.V."/>
        </authorList>
    </citation>
    <scope>NUCLEOTIDE SEQUENCE [LARGE SCALE GENOMIC DNA]</scope>
    <source>
        <strain evidence="3">ATCC 51888 / DSM 1869 / NCIB 11706 / TK 0415</strain>
    </source>
</reference>
<feature type="chain" id="PRO_5003116241" evidence="1">
    <location>
        <begin position="23"/>
        <end position="143"/>
    </location>
</feature>
<dbReference type="Proteomes" id="UP000002033">
    <property type="component" value="Chromosome"/>
</dbReference>
<dbReference type="KEGG" id="hdn:Hden_2226"/>
<organism evidence="2 3">
    <name type="scientific">Hyphomicrobium denitrificans (strain ATCC 51888 / DSM 1869 / NCIMB 11706 / TK 0415)</name>
    <dbReference type="NCBI Taxonomy" id="582899"/>
    <lineage>
        <taxon>Bacteria</taxon>
        <taxon>Pseudomonadati</taxon>
        <taxon>Pseudomonadota</taxon>
        <taxon>Alphaproteobacteria</taxon>
        <taxon>Hyphomicrobiales</taxon>
        <taxon>Hyphomicrobiaceae</taxon>
        <taxon>Hyphomicrobium</taxon>
    </lineage>
</organism>
<evidence type="ECO:0000313" key="3">
    <source>
        <dbReference type="Proteomes" id="UP000002033"/>
    </source>
</evidence>
<protein>
    <submittedName>
        <fullName evidence="2">Uncharacterized protein</fullName>
    </submittedName>
</protein>
<dbReference type="HOGENOM" id="CLU_1658435_0_0_5"/>
<keyword evidence="3" id="KW-1185">Reference proteome</keyword>
<dbReference type="OrthoDB" id="7932523at2"/>
<gene>
    <name evidence="2" type="ordered locus">Hden_2226</name>
</gene>
<keyword evidence="1" id="KW-0732">Signal</keyword>
<name>D8JR39_HYPDA</name>
<feature type="signal peptide" evidence="1">
    <location>
        <begin position="1"/>
        <end position="22"/>
    </location>
</feature>
<accession>D8JR39</accession>
<evidence type="ECO:0000313" key="2">
    <source>
        <dbReference type="EMBL" id="ADJ24024.1"/>
    </source>
</evidence>
<proteinExistence type="predicted"/>
<dbReference type="AlphaFoldDB" id="D8JR39"/>
<dbReference type="EMBL" id="CP002083">
    <property type="protein sequence ID" value="ADJ24024.1"/>
    <property type="molecule type" value="Genomic_DNA"/>
</dbReference>
<sequence precursor="true">MTIARAALMALIVGAASSPSRAEEPTPAHFACDFSTGYSWTYDSGKFRSEPPKDLKFEIGQIDLDKQAATLILDGKSSNALKIVRALNANTFLEVANEGFLNITTIYDRDATTGTYPAVHSRHFGLFGQPMFAQYAGTCTAKP</sequence>
<dbReference type="RefSeq" id="WP_013216183.1">
    <property type="nucleotide sequence ID" value="NC_014313.1"/>
</dbReference>
<dbReference type="STRING" id="582899.Hden_2226"/>